<dbReference type="Pfam" id="PF13426">
    <property type="entry name" value="PAS_9"/>
    <property type="match status" value="1"/>
</dbReference>
<dbReference type="SUPFAM" id="SSF55874">
    <property type="entry name" value="ATPase domain of HSP90 chaperone/DNA topoisomerase II/histidine kinase"/>
    <property type="match status" value="1"/>
</dbReference>
<feature type="domain" description="Histidine kinase" evidence="5">
    <location>
        <begin position="288"/>
        <end position="519"/>
    </location>
</feature>
<keyword evidence="9" id="KW-1185">Reference proteome</keyword>
<dbReference type="SMART" id="SM00387">
    <property type="entry name" value="HATPase_c"/>
    <property type="match status" value="1"/>
</dbReference>
<dbReference type="Pfam" id="PF08448">
    <property type="entry name" value="PAS_4"/>
    <property type="match status" value="1"/>
</dbReference>
<dbReference type="InterPro" id="IPR036890">
    <property type="entry name" value="HATPase_C_sf"/>
</dbReference>
<proteinExistence type="predicted"/>
<dbReference type="InterPro" id="IPR003661">
    <property type="entry name" value="HisK_dim/P_dom"/>
</dbReference>
<dbReference type="EMBL" id="CP066776">
    <property type="protein sequence ID" value="QQL45527.1"/>
    <property type="molecule type" value="Genomic_DNA"/>
</dbReference>
<dbReference type="Proteomes" id="UP000475117">
    <property type="component" value="Chromosome"/>
</dbReference>
<reference evidence="8 9" key="1">
    <citation type="submission" date="2020-12" db="EMBL/GenBank/DDBJ databases">
        <title>Sulforoseuscoccus oceanibium gen. nov., sp. nov., a representative of the phylum Verrucomicrobia with special cytoplasmic membrane, and proposal of Sulforoseuscoccusaceae fam. nov.</title>
        <authorList>
            <person name="Xi F."/>
        </authorList>
    </citation>
    <scope>NUCLEOTIDE SEQUENCE [LARGE SCALE GENOMIC DNA]</scope>
    <source>
        <strain evidence="8 9">T37</strain>
    </source>
</reference>
<dbReference type="SUPFAM" id="SSF47384">
    <property type="entry name" value="Homodimeric domain of signal transducing histidine kinase"/>
    <property type="match status" value="1"/>
</dbReference>
<dbReference type="InterPro" id="IPR005467">
    <property type="entry name" value="His_kinase_dom"/>
</dbReference>
<dbReference type="CDD" id="cd00130">
    <property type="entry name" value="PAS"/>
    <property type="match status" value="2"/>
</dbReference>
<evidence type="ECO:0000259" key="6">
    <source>
        <dbReference type="PROSITE" id="PS50112"/>
    </source>
</evidence>
<dbReference type="PROSITE" id="PS50112">
    <property type="entry name" value="PAS"/>
    <property type="match status" value="1"/>
</dbReference>
<keyword evidence="3" id="KW-0597">Phosphoprotein</keyword>
<dbReference type="PRINTS" id="PR00344">
    <property type="entry name" value="BCTRLSENSOR"/>
</dbReference>
<evidence type="ECO:0000259" key="7">
    <source>
        <dbReference type="PROSITE" id="PS50113"/>
    </source>
</evidence>
<dbReference type="CDD" id="cd00082">
    <property type="entry name" value="HisKA"/>
    <property type="match status" value="1"/>
</dbReference>
<dbReference type="PROSITE" id="PS50109">
    <property type="entry name" value="HIS_KIN"/>
    <property type="match status" value="1"/>
</dbReference>
<evidence type="ECO:0000256" key="4">
    <source>
        <dbReference type="SAM" id="Coils"/>
    </source>
</evidence>
<dbReference type="AlphaFoldDB" id="A0A7T7F2C4"/>
<evidence type="ECO:0000313" key="8">
    <source>
        <dbReference type="EMBL" id="QQL45527.1"/>
    </source>
</evidence>
<dbReference type="PANTHER" id="PTHR43065">
    <property type="entry name" value="SENSOR HISTIDINE KINASE"/>
    <property type="match status" value="1"/>
</dbReference>
<comment type="catalytic activity">
    <reaction evidence="1">
        <text>ATP + protein L-histidine = ADP + protein N-phospho-L-histidine.</text>
        <dbReference type="EC" id="2.7.13.3"/>
    </reaction>
</comment>
<sequence>MPPSPTSAGKPDFDWIHWLPSPAQIITKEGEILAMNRQFAEMLGYEKPEDLVGNNNFKLTKKEDRTADIRDTQAIIKAGLGTYHKTKRYLAKSGDTVYAQVKGRPVQGVIVVEVASFRRGNQSGTGPAAGYDLLNRIMNRAPFLIYTRDLNGRFTLINRCAEEAWGITRREIEGKTPHDLFEKDRATKMLDHDAEVAQSGKPHEFEDHMIAHGREFVSLTWAFPLYDEKGFLTGVGGMAADITPRIKAERKLRKLSRKYEDAYKELKLIQLQLIQAEKMESIGRLAAGVAHEVKNPLAMMLMGIEYMSNLPKEVDPNLEEVLEQMRTAVKRAEAIVHGMVDFSANRQLEFHHVTMNFIVESCLPFLRHELTRDHIDLELDLAPDLPEMRVDVQKFEQVVVNLALNAIQAMGRSGGTLTISTSTEQLVGLPYDAGIRTRDHLRTGDTVTTITIKDTGPGISSENLQRIFDPFFTTKPTGEGTGLGLSICRKIIDLHNGWIDVFSKVGAGTAIRIMMKVSSNESADHENNPTD</sequence>
<dbReference type="InterPro" id="IPR000014">
    <property type="entry name" value="PAS"/>
</dbReference>
<dbReference type="InterPro" id="IPR036097">
    <property type="entry name" value="HisK_dim/P_sf"/>
</dbReference>
<evidence type="ECO:0000313" key="9">
    <source>
        <dbReference type="Proteomes" id="UP000475117"/>
    </source>
</evidence>
<feature type="domain" description="PAS" evidence="6">
    <location>
        <begin position="130"/>
        <end position="200"/>
    </location>
</feature>
<evidence type="ECO:0000256" key="2">
    <source>
        <dbReference type="ARBA" id="ARBA00012438"/>
    </source>
</evidence>
<dbReference type="InterPro" id="IPR013656">
    <property type="entry name" value="PAS_4"/>
</dbReference>
<gene>
    <name evidence="8" type="ORF">G3M56_002750</name>
</gene>
<dbReference type="KEGG" id="soa:G3M56_002750"/>
<dbReference type="Gene3D" id="3.30.565.10">
    <property type="entry name" value="Histidine kinase-like ATPase, C-terminal domain"/>
    <property type="match status" value="1"/>
</dbReference>
<evidence type="ECO:0000256" key="3">
    <source>
        <dbReference type="ARBA" id="ARBA00022553"/>
    </source>
</evidence>
<evidence type="ECO:0000256" key="1">
    <source>
        <dbReference type="ARBA" id="ARBA00000085"/>
    </source>
</evidence>
<dbReference type="Pfam" id="PF02518">
    <property type="entry name" value="HATPase_c"/>
    <property type="match status" value="1"/>
</dbReference>
<dbReference type="InterPro" id="IPR000700">
    <property type="entry name" value="PAS-assoc_C"/>
</dbReference>
<dbReference type="SMART" id="SM00388">
    <property type="entry name" value="HisKA"/>
    <property type="match status" value="1"/>
</dbReference>
<accession>A0A7T7F2C4</accession>
<feature type="coiled-coil region" evidence="4">
    <location>
        <begin position="245"/>
        <end position="279"/>
    </location>
</feature>
<dbReference type="Gene3D" id="1.10.287.130">
    <property type="match status" value="1"/>
</dbReference>
<name>A0A7T7F2C4_9BACT</name>
<dbReference type="PROSITE" id="PS50113">
    <property type="entry name" value="PAC"/>
    <property type="match status" value="1"/>
</dbReference>
<dbReference type="Gene3D" id="3.30.450.20">
    <property type="entry name" value="PAS domain"/>
    <property type="match status" value="2"/>
</dbReference>
<dbReference type="SUPFAM" id="SSF55785">
    <property type="entry name" value="PYP-like sensor domain (PAS domain)"/>
    <property type="match status" value="2"/>
</dbReference>
<organism evidence="8 9">
    <name type="scientific">Sulfuriroseicoccus oceanibius</name>
    <dbReference type="NCBI Taxonomy" id="2707525"/>
    <lineage>
        <taxon>Bacteria</taxon>
        <taxon>Pseudomonadati</taxon>
        <taxon>Verrucomicrobiota</taxon>
        <taxon>Verrucomicrobiia</taxon>
        <taxon>Verrucomicrobiales</taxon>
        <taxon>Verrucomicrobiaceae</taxon>
        <taxon>Sulfuriroseicoccus</taxon>
    </lineage>
</organism>
<dbReference type="Pfam" id="PF00512">
    <property type="entry name" value="HisKA"/>
    <property type="match status" value="1"/>
</dbReference>
<protein>
    <recommendedName>
        <fullName evidence="2">histidine kinase</fullName>
        <ecNumber evidence="2">2.7.13.3</ecNumber>
    </recommendedName>
</protein>
<dbReference type="InterPro" id="IPR003594">
    <property type="entry name" value="HATPase_dom"/>
</dbReference>
<dbReference type="EC" id="2.7.13.3" evidence="2"/>
<dbReference type="PANTHER" id="PTHR43065:SF42">
    <property type="entry name" value="TWO-COMPONENT SENSOR PPRA"/>
    <property type="match status" value="1"/>
</dbReference>
<keyword evidence="4" id="KW-0175">Coiled coil</keyword>
<dbReference type="InterPro" id="IPR004358">
    <property type="entry name" value="Sig_transdc_His_kin-like_C"/>
</dbReference>
<dbReference type="RefSeq" id="WP_164363109.1">
    <property type="nucleotide sequence ID" value="NZ_CP066776.1"/>
</dbReference>
<evidence type="ECO:0000259" key="5">
    <source>
        <dbReference type="PROSITE" id="PS50109"/>
    </source>
</evidence>
<dbReference type="GO" id="GO:0000155">
    <property type="term" value="F:phosphorelay sensor kinase activity"/>
    <property type="evidence" value="ECO:0007669"/>
    <property type="project" value="InterPro"/>
</dbReference>
<dbReference type="InterPro" id="IPR035965">
    <property type="entry name" value="PAS-like_dom_sf"/>
</dbReference>
<dbReference type="SMART" id="SM00091">
    <property type="entry name" value="PAS"/>
    <property type="match status" value="2"/>
</dbReference>
<feature type="domain" description="PAC" evidence="7">
    <location>
        <begin position="201"/>
        <end position="254"/>
    </location>
</feature>
<dbReference type="NCBIfam" id="TIGR00229">
    <property type="entry name" value="sensory_box"/>
    <property type="match status" value="2"/>
</dbReference>